<evidence type="ECO:0000256" key="1">
    <source>
        <dbReference type="ARBA" id="ARBA00010605"/>
    </source>
</evidence>
<dbReference type="OrthoDB" id="9788336at2"/>
<dbReference type="InterPro" id="IPR036935">
    <property type="entry name" value="Ribosomal_bL9_N_sf"/>
</dbReference>
<dbReference type="RefSeq" id="WP_122920147.1">
    <property type="nucleotide sequence ID" value="NZ_RHHQ01000018.1"/>
</dbReference>
<keyword evidence="2 7" id="KW-0699">rRNA-binding</keyword>
<dbReference type="SUPFAM" id="SSF55653">
    <property type="entry name" value="Ribosomal protein L9 C-domain"/>
    <property type="match status" value="1"/>
</dbReference>
<dbReference type="InterPro" id="IPR036791">
    <property type="entry name" value="Ribosomal_bL9_C_sf"/>
</dbReference>
<dbReference type="InterPro" id="IPR020069">
    <property type="entry name" value="Ribosomal_bL9_C"/>
</dbReference>
<feature type="compositionally biased region" description="Basic and acidic residues" evidence="8">
    <location>
        <begin position="48"/>
        <end position="64"/>
    </location>
</feature>
<evidence type="ECO:0000256" key="6">
    <source>
        <dbReference type="ARBA" id="ARBA00035292"/>
    </source>
</evidence>
<reference evidence="10 11" key="1">
    <citation type="submission" date="2018-10" db="EMBL/GenBank/DDBJ databases">
        <title>Phylogenomics of Brevibacillus.</title>
        <authorList>
            <person name="Dunlap C."/>
        </authorList>
    </citation>
    <scope>NUCLEOTIDE SEQUENCE [LARGE SCALE GENOMIC DNA]</scope>
    <source>
        <strain evidence="10 11">JCM 15716</strain>
    </source>
</reference>
<feature type="domain" description="Ribosomal protein L9" evidence="9">
    <location>
        <begin position="13"/>
        <end position="40"/>
    </location>
</feature>
<dbReference type="Pfam" id="PF01281">
    <property type="entry name" value="Ribosomal_L9_N"/>
    <property type="match status" value="1"/>
</dbReference>
<dbReference type="NCBIfam" id="TIGR00158">
    <property type="entry name" value="L9"/>
    <property type="match status" value="1"/>
</dbReference>
<feature type="region of interest" description="Disordered" evidence="8">
    <location>
        <begin position="41"/>
        <end position="64"/>
    </location>
</feature>
<dbReference type="Proteomes" id="UP000271031">
    <property type="component" value="Unassembled WGS sequence"/>
</dbReference>
<name>A0A3M8D823_9BACL</name>
<dbReference type="HAMAP" id="MF_00503">
    <property type="entry name" value="Ribosomal_bL9"/>
    <property type="match status" value="1"/>
</dbReference>
<proteinExistence type="inferred from homology"/>
<dbReference type="GO" id="GO:0003735">
    <property type="term" value="F:structural constituent of ribosome"/>
    <property type="evidence" value="ECO:0007669"/>
    <property type="project" value="InterPro"/>
</dbReference>
<evidence type="ECO:0000259" key="9">
    <source>
        <dbReference type="PROSITE" id="PS00651"/>
    </source>
</evidence>
<dbReference type="PROSITE" id="PS00651">
    <property type="entry name" value="RIBOSOMAL_L9"/>
    <property type="match status" value="1"/>
</dbReference>
<keyword evidence="4 7" id="KW-0689">Ribosomal protein</keyword>
<gene>
    <name evidence="7" type="primary">rplI</name>
    <name evidence="10" type="ORF">EDM56_22385</name>
</gene>
<dbReference type="GO" id="GO:0019843">
    <property type="term" value="F:rRNA binding"/>
    <property type="evidence" value="ECO:0007669"/>
    <property type="project" value="UniProtKB-UniRule"/>
</dbReference>
<dbReference type="AlphaFoldDB" id="A0A3M8D823"/>
<evidence type="ECO:0000313" key="11">
    <source>
        <dbReference type="Proteomes" id="UP000271031"/>
    </source>
</evidence>
<dbReference type="Gene3D" id="3.10.430.100">
    <property type="entry name" value="Ribosomal protein L9, C-terminal domain"/>
    <property type="match status" value="1"/>
</dbReference>
<organism evidence="10 11">
    <name type="scientific">Brevibacillus fluminis</name>
    <dbReference type="NCBI Taxonomy" id="511487"/>
    <lineage>
        <taxon>Bacteria</taxon>
        <taxon>Bacillati</taxon>
        <taxon>Bacillota</taxon>
        <taxon>Bacilli</taxon>
        <taxon>Bacillales</taxon>
        <taxon>Paenibacillaceae</taxon>
        <taxon>Brevibacillus</taxon>
    </lineage>
</organism>
<evidence type="ECO:0000256" key="4">
    <source>
        <dbReference type="ARBA" id="ARBA00022980"/>
    </source>
</evidence>
<dbReference type="Gene3D" id="3.40.5.10">
    <property type="entry name" value="Ribosomal protein L9, N-terminal domain"/>
    <property type="match status" value="1"/>
</dbReference>
<dbReference type="EMBL" id="RHHQ01000018">
    <property type="protein sequence ID" value="RNB83415.1"/>
    <property type="molecule type" value="Genomic_DNA"/>
</dbReference>
<dbReference type="SUPFAM" id="SSF55658">
    <property type="entry name" value="L9 N-domain-like"/>
    <property type="match status" value="1"/>
</dbReference>
<evidence type="ECO:0000313" key="10">
    <source>
        <dbReference type="EMBL" id="RNB83415.1"/>
    </source>
</evidence>
<evidence type="ECO:0000256" key="5">
    <source>
        <dbReference type="ARBA" id="ARBA00023274"/>
    </source>
</evidence>
<keyword evidence="5 7" id="KW-0687">Ribonucleoprotein</keyword>
<keyword evidence="3 7" id="KW-0694">RNA-binding</keyword>
<sequence length="147" mass="16468">MKVIFLKDVKGQGKKGELKEISEGYARNFLFPKGLAKEATEGNMKTLEAQHKSEEKRKEREKQDAQELALKLNELTVKIKAKAGEGGRLFGAISSKQVTEALENQFSIKLDKRKLDMDSIRALGVTEVKAKLYHDVSGVLKVHVVEE</sequence>
<keyword evidence="11" id="KW-1185">Reference proteome</keyword>
<evidence type="ECO:0000256" key="2">
    <source>
        <dbReference type="ARBA" id="ARBA00022730"/>
    </source>
</evidence>
<dbReference type="InterPro" id="IPR020070">
    <property type="entry name" value="Ribosomal_bL9_N"/>
</dbReference>
<dbReference type="GO" id="GO:0006412">
    <property type="term" value="P:translation"/>
    <property type="evidence" value="ECO:0007669"/>
    <property type="project" value="UniProtKB-UniRule"/>
</dbReference>
<protein>
    <recommendedName>
        <fullName evidence="6 7">Large ribosomal subunit protein bL9</fullName>
    </recommendedName>
</protein>
<dbReference type="InterPro" id="IPR009027">
    <property type="entry name" value="Ribosomal_bL9/RNase_H1_N"/>
</dbReference>
<evidence type="ECO:0000256" key="8">
    <source>
        <dbReference type="SAM" id="MobiDB-lite"/>
    </source>
</evidence>
<accession>A0A3M8D823</accession>
<dbReference type="GO" id="GO:0005840">
    <property type="term" value="C:ribosome"/>
    <property type="evidence" value="ECO:0007669"/>
    <property type="project" value="UniProtKB-KW"/>
</dbReference>
<dbReference type="PANTHER" id="PTHR21368">
    <property type="entry name" value="50S RIBOSOMAL PROTEIN L9"/>
    <property type="match status" value="1"/>
</dbReference>
<dbReference type="Pfam" id="PF03948">
    <property type="entry name" value="Ribosomal_L9_C"/>
    <property type="match status" value="1"/>
</dbReference>
<dbReference type="InterPro" id="IPR020594">
    <property type="entry name" value="Ribosomal_bL9_bac/chp"/>
</dbReference>
<dbReference type="FunFam" id="3.40.5.10:FF:000002">
    <property type="entry name" value="50S ribosomal protein L9"/>
    <property type="match status" value="1"/>
</dbReference>
<comment type="caution">
    <text evidence="10">The sequence shown here is derived from an EMBL/GenBank/DDBJ whole genome shotgun (WGS) entry which is preliminary data.</text>
</comment>
<evidence type="ECO:0000256" key="3">
    <source>
        <dbReference type="ARBA" id="ARBA00022884"/>
    </source>
</evidence>
<comment type="function">
    <text evidence="7">Binds to the 23S rRNA.</text>
</comment>
<comment type="similarity">
    <text evidence="1 7">Belongs to the bacterial ribosomal protein bL9 family.</text>
</comment>
<dbReference type="GO" id="GO:1990904">
    <property type="term" value="C:ribonucleoprotein complex"/>
    <property type="evidence" value="ECO:0007669"/>
    <property type="project" value="UniProtKB-KW"/>
</dbReference>
<evidence type="ECO:0000256" key="7">
    <source>
        <dbReference type="HAMAP-Rule" id="MF_00503"/>
    </source>
</evidence>
<dbReference type="InterPro" id="IPR000244">
    <property type="entry name" value="Ribosomal_bL9"/>
</dbReference>